<protein>
    <submittedName>
        <fullName evidence="1">WD repeat- and FYVE domain-containing protein 4</fullName>
    </submittedName>
</protein>
<sequence length="212" mass="23679">MFLSVTHPQSNALEIFIRDGHTAFLVFLNRDHVSVYKRLCSVVPSLKGHGIAEVIANARLRPCRRVRKPRVVGSPLDLSRLLDTLRWVSPTSLPTDSGRASSLLLCRSSRLSDVRFPTYSGSFCSMLRLRSSSSTSAILRRHLGKVAMPRLLRSSLRRPSAVTLSAFLAIFKVTFLPAAVRLTTMLLEDTVLQASVDLPLPAQQYKRLQRLI</sequence>
<dbReference type="AlphaFoldDB" id="A0AA47NMH3"/>
<organism evidence="1 2">
    <name type="scientific">Merluccius polli</name>
    <name type="common">Benguela hake</name>
    <name type="synonym">Merluccius cadenati</name>
    <dbReference type="NCBI Taxonomy" id="89951"/>
    <lineage>
        <taxon>Eukaryota</taxon>
        <taxon>Metazoa</taxon>
        <taxon>Chordata</taxon>
        <taxon>Craniata</taxon>
        <taxon>Vertebrata</taxon>
        <taxon>Euteleostomi</taxon>
        <taxon>Actinopterygii</taxon>
        <taxon>Neopterygii</taxon>
        <taxon>Teleostei</taxon>
        <taxon>Neoteleostei</taxon>
        <taxon>Acanthomorphata</taxon>
        <taxon>Zeiogadaria</taxon>
        <taxon>Gadariae</taxon>
        <taxon>Gadiformes</taxon>
        <taxon>Gadoidei</taxon>
        <taxon>Merlucciidae</taxon>
        <taxon>Merluccius</taxon>
    </lineage>
</organism>
<evidence type="ECO:0000313" key="1">
    <source>
        <dbReference type="EMBL" id="KAK0130895.1"/>
    </source>
</evidence>
<proteinExistence type="predicted"/>
<reference evidence="1" key="1">
    <citation type="journal article" date="2023" name="Front. Mar. Sci.">
        <title>A new Merluccius polli reference genome to investigate the effects of global change in West African waters.</title>
        <authorList>
            <person name="Mateo J.L."/>
            <person name="Blanco-Fernandez C."/>
            <person name="Garcia-Vazquez E."/>
            <person name="Machado-Schiaffino G."/>
        </authorList>
    </citation>
    <scope>NUCLEOTIDE SEQUENCE</scope>
    <source>
        <strain evidence="1">C29</strain>
        <tissue evidence="1">Fin</tissue>
    </source>
</reference>
<dbReference type="EMBL" id="JAOPHQ010006599">
    <property type="protein sequence ID" value="KAK0130895.1"/>
    <property type="molecule type" value="Genomic_DNA"/>
</dbReference>
<gene>
    <name evidence="1" type="primary">WDFY4_6</name>
    <name evidence="1" type="ORF">N1851_034421</name>
</gene>
<name>A0AA47NMH3_MERPO</name>
<accession>A0AA47NMH3</accession>
<keyword evidence="2" id="KW-1185">Reference proteome</keyword>
<dbReference type="Proteomes" id="UP001174136">
    <property type="component" value="Unassembled WGS sequence"/>
</dbReference>
<evidence type="ECO:0000313" key="2">
    <source>
        <dbReference type="Proteomes" id="UP001174136"/>
    </source>
</evidence>
<comment type="caution">
    <text evidence="1">The sequence shown here is derived from an EMBL/GenBank/DDBJ whole genome shotgun (WGS) entry which is preliminary data.</text>
</comment>